<dbReference type="InterPro" id="IPR013011">
    <property type="entry name" value="PTS_EIIB_2"/>
</dbReference>
<proteinExistence type="predicted"/>
<dbReference type="CDD" id="cd05563">
    <property type="entry name" value="PTS_IIB_ascorbate"/>
    <property type="match status" value="1"/>
</dbReference>
<dbReference type="GO" id="GO:0008982">
    <property type="term" value="F:protein-N(PI)-phosphohistidine-sugar phosphotransferase activity"/>
    <property type="evidence" value="ECO:0007669"/>
    <property type="project" value="InterPro"/>
</dbReference>
<keyword evidence="4" id="KW-1185">Reference proteome</keyword>
<evidence type="ECO:0000256" key="1">
    <source>
        <dbReference type="ARBA" id="ARBA00022679"/>
    </source>
</evidence>
<name>A0A1Y0L1P1_9MOLU</name>
<evidence type="ECO:0000313" key="3">
    <source>
        <dbReference type="EMBL" id="ATX71244.1"/>
    </source>
</evidence>
<dbReference type="RefSeq" id="WP_100254781.1">
    <property type="nucleotide sequence ID" value="NZ_CP015819.1"/>
</dbReference>
<keyword evidence="1" id="KW-0808">Transferase</keyword>
<evidence type="ECO:0000259" key="2">
    <source>
        <dbReference type="PROSITE" id="PS51099"/>
    </source>
</evidence>
<dbReference type="OrthoDB" id="6603449at2"/>
<feature type="domain" description="PTS EIIB type-2" evidence="2">
    <location>
        <begin position="2"/>
        <end position="92"/>
    </location>
</feature>
<dbReference type="Pfam" id="PF02302">
    <property type="entry name" value="PTS_IIB"/>
    <property type="match status" value="1"/>
</dbReference>
<accession>A0A1Y0L1P1</accession>
<dbReference type="EMBL" id="CP024870">
    <property type="protein sequence ID" value="ATX71244.1"/>
    <property type="molecule type" value="Genomic_DNA"/>
</dbReference>
<dbReference type="InterPro" id="IPR003501">
    <property type="entry name" value="PTS_EIIB_2/3"/>
</dbReference>
<dbReference type="InterPro" id="IPR036095">
    <property type="entry name" value="PTS_EIIB-like_sf"/>
</dbReference>
<dbReference type="KEGG" id="scla:SCLARK_001370"/>
<dbReference type="PROSITE" id="PS51099">
    <property type="entry name" value="PTS_EIIB_TYPE_2"/>
    <property type="match status" value="1"/>
</dbReference>
<sequence>MKKILCACGNGMGSSLMIKIKVEKVLEKLGIDGKVDTSSIGEAKGIADNYDVVLCSTYLEEDLDDCSAFVVGLENLMDEAQIEIGLKQAFNI</sequence>
<dbReference type="SUPFAM" id="SSF52794">
    <property type="entry name" value="PTS system IIB component-like"/>
    <property type="match status" value="1"/>
</dbReference>
<dbReference type="Proteomes" id="UP000231179">
    <property type="component" value="Chromosome"/>
</dbReference>
<dbReference type="GO" id="GO:0009401">
    <property type="term" value="P:phosphoenolpyruvate-dependent sugar phosphotransferase system"/>
    <property type="evidence" value="ECO:0007669"/>
    <property type="project" value="InterPro"/>
</dbReference>
<evidence type="ECO:0000313" key="4">
    <source>
        <dbReference type="Proteomes" id="UP000231179"/>
    </source>
</evidence>
<dbReference type="AlphaFoldDB" id="A0A1Y0L1P1"/>
<organism evidence="3 4">
    <name type="scientific">Spiroplasma clarkii</name>
    <dbReference type="NCBI Taxonomy" id="2139"/>
    <lineage>
        <taxon>Bacteria</taxon>
        <taxon>Bacillati</taxon>
        <taxon>Mycoplasmatota</taxon>
        <taxon>Mollicutes</taxon>
        <taxon>Entomoplasmatales</taxon>
        <taxon>Spiroplasmataceae</taxon>
        <taxon>Spiroplasma</taxon>
    </lineage>
</organism>
<dbReference type="Gene3D" id="3.40.50.2300">
    <property type="match status" value="1"/>
</dbReference>
<protein>
    <submittedName>
        <fullName evidence="3">PTS system, ascorbate-specific IIB component</fullName>
    </submittedName>
</protein>
<reference evidence="3 4" key="1">
    <citation type="submission" date="2017-11" db="EMBL/GenBank/DDBJ databases">
        <title>Complete genome sequence of Spiroplasma clarkii CN-5 (DSM 19994).</title>
        <authorList>
            <person name="Tsai Y.-M."/>
            <person name="Chang A."/>
            <person name="Lo W.-S."/>
            <person name="Kuo C.-H."/>
        </authorList>
    </citation>
    <scope>NUCLEOTIDE SEQUENCE [LARGE SCALE GENOMIC DNA]</scope>
    <source>
        <strain evidence="3 4">CN-5</strain>
    </source>
</reference>
<gene>
    <name evidence="3" type="primary">sgaB</name>
    <name evidence="3" type="ORF">SCLAR_v1c09380</name>
</gene>